<dbReference type="AlphaFoldDB" id="A0A3M6V492"/>
<evidence type="ECO:0000313" key="2">
    <source>
        <dbReference type="Proteomes" id="UP000275408"/>
    </source>
</evidence>
<dbReference type="OrthoDB" id="1668230at2759"/>
<comment type="caution">
    <text evidence="1">The sequence shown here is derived from an EMBL/GenBank/DDBJ whole genome shotgun (WGS) entry which is preliminary data.</text>
</comment>
<reference evidence="1 2" key="1">
    <citation type="journal article" date="2018" name="Sci. Rep.">
        <title>Comparative analysis of the Pocillopora damicornis genome highlights role of immune system in coral evolution.</title>
        <authorList>
            <person name="Cunning R."/>
            <person name="Bay R.A."/>
            <person name="Gillette P."/>
            <person name="Baker A.C."/>
            <person name="Traylor-Knowles N."/>
        </authorList>
    </citation>
    <scope>NUCLEOTIDE SEQUENCE [LARGE SCALE GENOMIC DNA]</scope>
    <source>
        <strain evidence="1">RSMAS</strain>
        <tissue evidence="1">Whole animal</tissue>
    </source>
</reference>
<dbReference type="Proteomes" id="UP000275408">
    <property type="component" value="Unassembled WGS sequence"/>
</dbReference>
<evidence type="ECO:0008006" key="3">
    <source>
        <dbReference type="Google" id="ProtNLM"/>
    </source>
</evidence>
<dbReference type="Gene3D" id="1.10.510.10">
    <property type="entry name" value="Transferase(Phosphotransferase) domain 1"/>
    <property type="match status" value="1"/>
</dbReference>
<dbReference type="EMBL" id="RCHS01000120">
    <property type="protein sequence ID" value="RMX60762.1"/>
    <property type="molecule type" value="Genomic_DNA"/>
</dbReference>
<accession>A0A3M6V492</accession>
<sequence>MCQTHSYACTVSIHTIDKAQVSEDVMFSCWNEDPKKRPTFGTLQEALEKIEKEQTGYLNLQSFVDFSYVNICEARKVKEESII</sequence>
<proteinExistence type="predicted"/>
<organism evidence="1 2">
    <name type="scientific">Pocillopora damicornis</name>
    <name type="common">Cauliflower coral</name>
    <name type="synonym">Millepora damicornis</name>
    <dbReference type="NCBI Taxonomy" id="46731"/>
    <lineage>
        <taxon>Eukaryota</taxon>
        <taxon>Metazoa</taxon>
        <taxon>Cnidaria</taxon>
        <taxon>Anthozoa</taxon>
        <taxon>Hexacorallia</taxon>
        <taxon>Scleractinia</taxon>
        <taxon>Astrocoeniina</taxon>
        <taxon>Pocilloporidae</taxon>
        <taxon>Pocillopora</taxon>
    </lineage>
</organism>
<keyword evidence="2" id="KW-1185">Reference proteome</keyword>
<gene>
    <name evidence="1" type="ORF">pdam_00014274</name>
</gene>
<evidence type="ECO:0000313" key="1">
    <source>
        <dbReference type="EMBL" id="RMX60762.1"/>
    </source>
</evidence>
<name>A0A3M6V492_POCDA</name>
<protein>
    <recommendedName>
        <fullName evidence="3">Serine-threonine/tyrosine-protein kinase catalytic domain-containing protein</fullName>
    </recommendedName>
</protein>